<evidence type="ECO:0000256" key="6">
    <source>
        <dbReference type="ARBA" id="ARBA00022989"/>
    </source>
</evidence>
<feature type="transmembrane region" description="Helical" evidence="8">
    <location>
        <begin position="214"/>
        <end position="240"/>
    </location>
</feature>
<keyword evidence="5 8" id="KW-0812">Transmembrane</keyword>
<feature type="transmembrane region" description="Helical" evidence="8">
    <location>
        <begin position="175"/>
        <end position="202"/>
    </location>
</feature>
<feature type="transmembrane region" description="Helical" evidence="8">
    <location>
        <begin position="267"/>
        <end position="292"/>
    </location>
</feature>
<evidence type="ECO:0000256" key="2">
    <source>
        <dbReference type="ARBA" id="ARBA00007998"/>
    </source>
</evidence>
<feature type="transmembrane region" description="Helical" evidence="8">
    <location>
        <begin position="335"/>
        <end position="353"/>
    </location>
</feature>
<accession>A0A9D1S950</accession>
<dbReference type="EMBL" id="DVNH01000018">
    <property type="protein sequence ID" value="HIU51455.1"/>
    <property type="molecule type" value="Genomic_DNA"/>
</dbReference>
<dbReference type="AlphaFoldDB" id="A0A9D1S950"/>
<dbReference type="GO" id="GO:0016020">
    <property type="term" value="C:membrane"/>
    <property type="evidence" value="ECO:0007669"/>
    <property type="project" value="UniProtKB-SubCell"/>
</dbReference>
<evidence type="ECO:0000256" key="5">
    <source>
        <dbReference type="ARBA" id="ARBA00022692"/>
    </source>
</evidence>
<comment type="subcellular location">
    <subcellularLocation>
        <location evidence="1">Membrane</location>
        <topology evidence="1">Multi-pass membrane protein</topology>
    </subcellularLocation>
</comment>
<protein>
    <submittedName>
        <fullName evidence="9">GerAB/ArcD/ProY family transporter</fullName>
    </submittedName>
</protein>
<feature type="transmembrane region" description="Helical" evidence="8">
    <location>
        <begin position="118"/>
        <end position="137"/>
    </location>
</feature>
<evidence type="ECO:0000313" key="9">
    <source>
        <dbReference type="EMBL" id="HIU51455.1"/>
    </source>
</evidence>
<keyword evidence="7 8" id="KW-0472">Membrane</keyword>
<dbReference type="PANTHER" id="PTHR34975:SF2">
    <property type="entry name" value="SPORE GERMINATION PROTEIN A2"/>
    <property type="match status" value="1"/>
</dbReference>
<comment type="similarity">
    <text evidence="2">Belongs to the amino acid-polyamine-organocation (APC) superfamily. Spore germination protein (SGP) (TC 2.A.3.9) family.</text>
</comment>
<dbReference type="PANTHER" id="PTHR34975">
    <property type="entry name" value="SPORE GERMINATION PROTEIN A2"/>
    <property type="match status" value="1"/>
</dbReference>
<name>A0A9D1S950_9FIRM</name>
<evidence type="ECO:0000256" key="7">
    <source>
        <dbReference type="ARBA" id="ARBA00023136"/>
    </source>
</evidence>
<dbReference type="Gene3D" id="1.20.1740.10">
    <property type="entry name" value="Amino acid/polyamine transporter I"/>
    <property type="match status" value="1"/>
</dbReference>
<dbReference type="Pfam" id="PF03845">
    <property type="entry name" value="Spore_permease"/>
    <property type="match status" value="1"/>
</dbReference>
<evidence type="ECO:0000313" key="10">
    <source>
        <dbReference type="Proteomes" id="UP000824093"/>
    </source>
</evidence>
<evidence type="ECO:0000256" key="4">
    <source>
        <dbReference type="ARBA" id="ARBA00022544"/>
    </source>
</evidence>
<reference evidence="9" key="1">
    <citation type="submission" date="2020-10" db="EMBL/GenBank/DDBJ databases">
        <authorList>
            <person name="Gilroy R."/>
        </authorList>
    </citation>
    <scope>NUCLEOTIDE SEQUENCE</scope>
    <source>
        <strain evidence="9">CHK195-15760</strain>
    </source>
</reference>
<feature type="transmembrane region" description="Helical" evidence="8">
    <location>
        <begin position="38"/>
        <end position="58"/>
    </location>
</feature>
<keyword evidence="6 8" id="KW-1133">Transmembrane helix</keyword>
<proteinExistence type="inferred from homology"/>
<dbReference type="Proteomes" id="UP000824093">
    <property type="component" value="Unassembled WGS sequence"/>
</dbReference>
<keyword evidence="3" id="KW-0813">Transport</keyword>
<evidence type="ECO:0000256" key="1">
    <source>
        <dbReference type="ARBA" id="ARBA00004141"/>
    </source>
</evidence>
<keyword evidence="4" id="KW-0309">Germination</keyword>
<evidence type="ECO:0000256" key="3">
    <source>
        <dbReference type="ARBA" id="ARBA00022448"/>
    </source>
</evidence>
<dbReference type="GO" id="GO:0009847">
    <property type="term" value="P:spore germination"/>
    <property type="evidence" value="ECO:0007669"/>
    <property type="project" value="InterPro"/>
</dbReference>
<sequence>MSETKIGKFEAIALIVSILVNHLILNLPKGFIASTGSASSLNILFVTIIALLFTLLIVKLLHKFPNLDILDISKFLGGNLLKNMIGILFLLYFLFFSSTFLRNFSEDLKIIYLQQKPLIFILAIFTLAIIIVNKLGFKSMCKSNLIFMPLVLCSIFIIFIANAQNFTPQGLLPVLGYGIIPTFFSGISNLFAFSGIAFLYFLPPKVESKDFKKIAIISVIISGTFLLLSITSLLFLFPIIENTEDVMSLYIASRHISFGRFFQRLDAFFLLTWIISIVSYLSIVLSLSIHIFKKLTHIEHETSMVYCFGFLMFCISLIPSSFAQLDFLENTLFKYMVLGIVFVISFIVLLLAYMKYKRLHKKEGDVLV</sequence>
<feature type="transmembrane region" description="Helical" evidence="8">
    <location>
        <begin position="79"/>
        <end position="98"/>
    </location>
</feature>
<feature type="transmembrane region" description="Helical" evidence="8">
    <location>
        <begin position="144"/>
        <end position="163"/>
    </location>
</feature>
<feature type="transmembrane region" description="Helical" evidence="8">
    <location>
        <begin position="304"/>
        <end position="323"/>
    </location>
</feature>
<dbReference type="InterPro" id="IPR004761">
    <property type="entry name" value="Spore_GerAB"/>
</dbReference>
<evidence type="ECO:0000256" key="8">
    <source>
        <dbReference type="SAM" id="Phobius"/>
    </source>
</evidence>
<gene>
    <name evidence="9" type="ORF">IAB70_02350</name>
</gene>
<reference evidence="9" key="2">
    <citation type="journal article" date="2021" name="PeerJ">
        <title>Extensive microbial diversity within the chicken gut microbiome revealed by metagenomics and culture.</title>
        <authorList>
            <person name="Gilroy R."/>
            <person name="Ravi A."/>
            <person name="Getino M."/>
            <person name="Pursley I."/>
            <person name="Horton D.L."/>
            <person name="Alikhan N.F."/>
            <person name="Baker D."/>
            <person name="Gharbi K."/>
            <person name="Hall N."/>
            <person name="Watson M."/>
            <person name="Adriaenssens E.M."/>
            <person name="Foster-Nyarko E."/>
            <person name="Jarju S."/>
            <person name="Secka A."/>
            <person name="Antonio M."/>
            <person name="Oren A."/>
            <person name="Chaudhuri R.R."/>
            <person name="La Ragione R."/>
            <person name="Hildebrand F."/>
            <person name="Pallen M.J."/>
        </authorList>
    </citation>
    <scope>NUCLEOTIDE SEQUENCE</scope>
    <source>
        <strain evidence="9">CHK195-15760</strain>
    </source>
</reference>
<comment type="caution">
    <text evidence="9">The sequence shown here is derived from an EMBL/GenBank/DDBJ whole genome shotgun (WGS) entry which is preliminary data.</text>
</comment>
<feature type="transmembrane region" description="Helical" evidence="8">
    <location>
        <begin position="12"/>
        <end position="32"/>
    </location>
</feature>
<organism evidence="9 10">
    <name type="scientific">Candidatus Merdicola faecigallinarum</name>
    <dbReference type="NCBI Taxonomy" id="2840862"/>
    <lineage>
        <taxon>Bacteria</taxon>
        <taxon>Bacillati</taxon>
        <taxon>Bacillota</taxon>
        <taxon>Clostridia</taxon>
        <taxon>Candidatus Merdicola</taxon>
    </lineage>
</organism>